<accession>A0A859FHF2</accession>
<dbReference type="EMBL" id="CP041372">
    <property type="protein sequence ID" value="QKS72501.1"/>
    <property type="molecule type" value="Genomic_DNA"/>
</dbReference>
<evidence type="ECO:0000256" key="2">
    <source>
        <dbReference type="ARBA" id="ARBA00004892"/>
    </source>
</evidence>
<evidence type="ECO:0000256" key="7">
    <source>
        <dbReference type="HAMAP-Rule" id="MF_00675"/>
    </source>
</evidence>
<dbReference type="SUPFAM" id="SSF51556">
    <property type="entry name" value="Metallo-dependent hydrolases"/>
    <property type="match status" value="1"/>
</dbReference>
<gene>
    <name evidence="7 8" type="primary">uxaC</name>
    <name evidence="8" type="ORF">FLK61_38415</name>
</gene>
<dbReference type="GO" id="GO:0019698">
    <property type="term" value="P:D-galacturonate catabolic process"/>
    <property type="evidence" value="ECO:0007669"/>
    <property type="project" value="TreeGrafter"/>
</dbReference>
<dbReference type="RefSeq" id="WP_176010477.1">
    <property type="nucleotide sequence ID" value="NZ_CP041372.2"/>
</dbReference>
<evidence type="ECO:0000256" key="3">
    <source>
        <dbReference type="ARBA" id="ARBA00008397"/>
    </source>
</evidence>
<dbReference type="KEGG" id="psua:FLK61_38415"/>
<evidence type="ECO:0000313" key="8">
    <source>
        <dbReference type="EMBL" id="QKS72501.1"/>
    </source>
</evidence>
<dbReference type="Pfam" id="PF02614">
    <property type="entry name" value="UxaC"/>
    <property type="match status" value="1"/>
</dbReference>
<evidence type="ECO:0000313" key="9">
    <source>
        <dbReference type="Proteomes" id="UP000318138"/>
    </source>
</evidence>
<dbReference type="GO" id="GO:0042840">
    <property type="term" value="P:D-glucuronate catabolic process"/>
    <property type="evidence" value="ECO:0007669"/>
    <property type="project" value="TreeGrafter"/>
</dbReference>
<name>A0A859FHF2_9BACI</name>
<reference evidence="9" key="1">
    <citation type="submission" date="2019-07" db="EMBL/GenBank/DDBJ databases">
        <title>Bacillus alkalisoli sp. nov. isolated from saline soil.</title>
        <authorList>
            <person name="Sun J.-Q."/>
            <person name="Xu L."/>
        </authorList>
    </citation>
    <scope>NUCLEOTIDE SEQUENCE [LARGE SCALE GENOMIC DNA]</scope>
    <source>
        <strain evidence="9">M4U3P1</strain>
    </source>
</reference>
<comment type="pathway">
    <text evidence="2 7">Carbohydrate metabolism; pentose and glucuronate interconversion.</text>
</comment>
<dbReference type="InterPro" id="IPR032466">
    <property type="entry name" value="Metal_Hydrolase"/>
</dbReference>
<evidence type="ECO:0000256" key="6">
    <source>
        <dbReference type="ARBA" id="ARBA00023235"/>
    </source>
</evidence>
<proteinExistence type="inferred from homology"/>
<dbReference type="PANTHER" id="PTHR30068:SF4">
    <property type="entry name" value="URONATE ISOMERASE"/>
    <property type="match status" value="1"/>
</dbReference>
<dbReference type="AlphaFoldDB" id="A0A859FHF2"/>
<evidence type="ECO:0000256" key="1">
    <source>
        <dbReference type="ARBA" id="ARBA00001165"/>
    </source>
</evidence>
<comment type="catalytic activity">
    <reaction evidence="7">
        <text>aldehydo-D-galacturonate = keto-D-tagaturonate</text>
        <dbReference type="Rhea" id="RHEA:27702"/>
        <dbReference type="ChEBI" id="CHEBI:12952"/>
        <dbReference type="ChEBI" id="CHEBI:17886"/>
    </reaction>
</comment>
<comment type="similarity">
    <text evidence="3 7">Belongs to the metallo-dependent hydrolases superfamily. Uronate isomerase family.</text>
</comment>
<dbReference type="EC" id="5.3.1.12" evidence="4 7"/>
<dbReference type="NCBIfam" id="NF002794">
    <property type="entry name" value="PRK02925.1"/>
    <property type="match status" value="1"/>
</dbReference>
<dbReference type="HAMAP" id="MF_00675">
    <property type="entry name" value="UxaC"/>
    <property type="match status" value="1"/>
</dbReference>
<sequence>MTHVITDDFLLSNEVARRLYHEVAKDLPIIDYHNHLSAKEIYEDKSYASITELWLGGDHYKWRAMRANGEAERFITGDAPDEEKFQAWARTVPNTLGNPLYHWTHLELTRFFDYKGLLSERTAEDVFNHTNTCVQSGELSARRMLEMQRVEFVGTTDDPTDDLSYHRKLQEEGYAVTVAPSFRPDVGLAIEADTFIDWIERLAKASGVTINTYHDLLAALENRVAFFSESGCKASDHGINEMVYEQATEEEVATIFDARLKGASLTESDVRKFKTVTLQQLAMLYEREGWVMQLHIGPLRNNFTAKLHTIGRDAGFDAIGDAPLAKPLNAFLDSLASSGTLPKTILYTLNPRDNVILAATAGNFQEEGVPGKVQVGTAWWFNDHHDGMLDQMKTLANVGLLRHFVGMLTDSRSMLSFTRHEYFRRILCDLLGTWVVEGKIPNDQELLTEYVEGICYHNAKHYFQLTKETILR</sequence>
<dbReference type="Gene3D" id="1.10.2020.10">
    <property type="entry name" value="uronate isomerase, domain 2, chain A"/>
    <property type="match status" value="1"/>
</dbReference>
<dbReference type="PANTHER" id="PTHR30068">
    <property type="entry name" value="URONATE ISOMERASE"/>
    <property type="match status" value="1"/>
</dbReference>
<keyword evidence="9" id="KW-1185">Reference proteome</keyword>
<dbReference type="Proteomes" id="UP000318138">
    <property type="component" value="Chromosome"/>
</dbReference>
<protein>
    <recommendedName>
        <fullName evidence="5 7">Uronate isomerase</fullName>
        <ecNumber evidence="4 7">5.3.1.12</ecNumber>
    </recommendedName>
    <alternativeName>
        <fullName evidence="7">Glucuronate isomerase</fullName>
    </alternativeName>
    <alternativeName>
        <fullName evidence="7">Uronic isomerase</fullName>
    </alternativeName>
</protein>
<comment type="catalytic activity">
    <reaction evidence="1 7">
        <text>D-glucuronate = D-fructuronate</text>
        <dbReference type="Rhea" id="RHEA:13049"/>
        <dbReference type="ChEBI" id="CHEBI:58720"/>
        <dbReference type="ChEBI" id="CHEBI:59863"/>
        <dbReference type="EC" id="5.3.1.12"/>
    </reaction>
</comment>
<dbReference type="GO" id="GO:0008880">
    <property type="term" value="F:glucuronate isomerase activity"/>
    <property type="evidence" value="ECO:0007669"/>
    <property type="project" value="UniProtKB-UniRule"/>
</dbReference>
<dbReference type="InterPro" id="IPR003766">
    <property type="entry name" value="Uronate_isomerase"/>
</dbReference>
<organism evidence="8 9">
    <name type="scientific">Paenalkalicoccus suaedae</name>
    <dbReference type="NCBI Taxonomy" id="2592382"/>
    <lineage>
        <taxon>Bacteria</taxon>
        <taxon>Bacillati</taxon>
        <taxon>Bacillota</taxon>
        <taxon>Bacilli</taxon>
        <taxon>Bacillales</taxon>
        <taxon>Bacillaceae</taxon>
        <taxon>Paenalkalicoccus</taxon>
    </lineage>
</organism>
<keyword evidence="6 7" id="KW-0413">Isomerase</keyword>
<dbReference type="Gene3D" id="3.20.20.140">
    <property type="entry name" value="Metal-dependent hydrolases"/>
    <property type="match status" value="1"/>
</dbReference>
<evidence type="ECO:0000256" key="4">
    <source>
        <dbReference type="ARBA" id="ARBA00012546"/>
    </source>
</evidence>
<dbReference type="UniPathway" id="UPA00246"/>
<evidence type="ECO:0000256" key="5">
    <source>
        <dbReference type="ARBA" id="ARBA00020555"/>
    </source>
</evidence>